<sequence>MLCGVSYNGVSSWYTAMYVDVMYDNVTDILNGYARTIRNLDFFLQVDDHVLIKDDPQRLFLDDTIAEHAWNWVYRRLPSRPPTALRPNPITQSASTFLLVSQSGSHLQQSSIGGCLENVIVACEIRTRKKRENVGILRVVEGLMSVLGATTLR</sequence>
<dbReference type="Proteomes" id="UP001164929">
    <property type="component" value="Chromosome 11"/>
</dbReference>
<proteinExistence type="predicted"/>
<protein>
    <submittedName>
        <fullName evidence="1">Uncharacterized protein</fullName>
    </submittedName>
</protein>
<evidence type="ECO:0000313" key="2">
    <source>
        <dbReference type="Proteomes" id="UP001164929"/>
    </source>
</evidence>
<dbReference type="EMBL" id="JAQIZT010000011">
    <property type="protein sequence ID" value="KAJ6979625.1"/>
    <property type="molecule type" value="Genomic_DNA"/>
</dbReference>
<gene>
    <name evidence="1" type="ORF">NC653_027694</name>
</gene>
<keyword evidence="2" id="KW-1185">Reference proteome</keyword>
<accession>A0AAD6Q6H5</accession>
<evidence type="ECO:0000313" key="1">
    <source>
        <dbReference type="EMBL" id="KAJ6979625.1"/>
    </source>
</evidence>
<dbReference type="AlphaFoldDB" id="A0AAD6Q6H5"/>
<organism evidence="1 2">
    <name type="scientific">Populus alba x Populus x berolinensis</name>
    <dbReference type="NCBI Taxonomy" id="444605"/>
    <lineage>
        <taxon>Eukaryota</taxon>
        <taxon>Viridiplantae</taxon>
        <taxon>Streptophyta</taxon>
        <taxon>Embryophyta</taxon>
        <taxon>Tracheophyta</taxon>
        <taxon>Spermatophyta</taxon>
        <taxon>Magnoliopsida</taxon>
        <taxon>eudicotyledons</taxon>
        <taxon>Gunneridae</taxon>
        <taxon>Pentapetalae</taxon>
        <taxon>rosids</taxon>
        <taxon>fabids</taxon>
        <taxon>Malpighiales</taxon>
        <taxon>Salicaceae</taxon>
        <taxon>Saliceae</taxon>
        <taxon>Populus</taxon>
    </lineage>
</organism>
<comment type="caution">
    <text evidence="1">The sequence shown here is derived from an EMBL/GenBank/DDBJ whole genome shotgun (WGS) entry which is preliminary data.</text>
</comment>
<reference evidence="1" key="1">
    <citation type="journal article" date="2023" name="Mol. Ecol. Resour.">
        <title>Chromosome-level genome assembly of a triploid poplar Populus alba 'Berolinensis'.</title>
        <authorList>
            <person name="Chen S."/>
            <person name="Yu Y."/>
            <person name="Wang X."/>
            <person name="Wang S."/>
            <person name="Zhang T."/>
            <person name="Zhou Y."/>
            <person name="He R."/>
            <person name="Meng N."/>
            <person name="Wang Y."/>
            <person name="Liu W."/>
            <person name="Liu Z."/>
            <person name="Liu J."/>
            <person name="Guo Q."/>
            <person name="Huang H."/>
            <person name="Sederoff R.R."/>
            <person name="Wang G."/>
            <person name="Qu G."/>
            <person name="Chen S."/>
        </authorList>
    </citation>
    <scope>NUCLEOTIDE SEQUENCE</scope>
    <source>
        <strain evidence="1">SC-2020</strain>
    </source>
</reference>
<name>A0AAD6Q6H5_9ROSI</name>